<keyword evidence="2" id="KW-1185">Reference proteome</keyword>
<sequence>MSLIIKELLRIGETALDKAGCLDPKIDAELIMMFLLTLNKQQLFIKSPSLLDEKSCEAYFKLIDIRAGGMPVQYITGEQEFMGISFKVNENVLIPRQDTETLVEEIIKIAKEKAGQKKAPRGGWQILDLCCGSGAIGVSLSKYIRDAKVTASDVSAKAISVAKENAAAAGVSKQIKFMESDLFGAFRKGLGGMKFHIIASNPPYIRRDIIPTLQREVAEHEPLLALDGGEDGLKFYRRILAEAPDYLRPQGLLFLEIGHDQGEAVSSLADDMERFEAIDIIKDLAGHDRVVTCKLKEPAKGQRRTK</sequence>
<dbReference type="EMBL" id="CP042469">
    <property type="protein sequence ID" value="QOX65092.1"/>
    <property type="molecule type" value="Genomic_DNA"/>
</dbReference>
<reference evidence="1" key="1">
    <citation type="submission" date="2019-08" db="EMBL/GenBank/DDBJ databases">
        <title>Genome sequence of Clostridiales bacterium MT110.</title>
        <authorList>
            <person name="Cao J."/>
        </authorList>
    </citation>
    <scope>NUCLEOTIDE SEQUENCE</scope>
    <source>
        <strain evidence="1">MT110</strain>
    </source>
</reference>
<name>A0ACD1AEV1_9FIRM</name>
<evidence type="ECO:0000313" key="1">
    <source>
        <dbReference type="EMBL" id="QOX65092.1"/>
    </source>
</evidence>
<evidence type="ECO:0000313" key="2">
    <source>
        <dbReference type="Proteomes" id="UP000594014"/>
    </source>
</evidence>
<keyword evidence="1" id="KW-0489">Methyltransferase</keyword>
<dbReference type="EC" id="2.1.1.297" evidence="1"/>
<dbReference type="Proteomes" id="UP000594014">
    <property type="component" value="Chromosome"/>
</dbReference>
<proteinExistence type="predicted"/>
<organism evidence="1 2">
    <name type="scientific">Anoxybacterium hadale</name>
    <dbReference type="NCBI Taxonomy" id="3408580"/>
    <lineage>
        <taxon>Bacteria</taxon>
        <taxon>Bacillati</taxon>
        <taxon>Bacillota</taxon>
        <taxon>Clostridia</taxon>
        <taxon>Peptostreptococcales</taxon>
        <taxon>Anaerovoracaceae</taxon>
        <taxon>Anoxybacterium</taxon>
    </lineage>
</organism>
<gene>
    <name evidence="1" type="primary">prmC</name>
    <name evidence="1" type="ORF">FRZ06_17945</name>
</gene>
<accession>A0ACD1AEV1</accession>
<keyword evidence="1" id="KW-0808">Transferase</keyword>
<protein>
    <submittedName>
        <fullName evidence="1">Peptide chain release factor N(5)-glutamine methyltransferase</fullName>
        <ecNumber evidence="1">2.1.1.297</ecNumber>
    </submittedName>
</protein>